<evidence type="ECO:0000259" key="7">
    <source>
        <dbReference type="Pfam" id="PF01386"/>
    </source>
</evidence>
<dbReference type="Proteomes" id="UP001332192">
    <property type="component" value="Chromosome"/>
</dbReference>
<feature type="compositionally biased region" description="Basic and acidic residues" evidence="6">
    <location>
        <begin position="206"/>
        <end position="216"/>
    </location>
</feature>
<feature type="domain" description="Large ribosomal subunit protein bL25 beta" evidence="8">
    <location>
        <begin position="106"/>
        <end position="188"/>
    </location>
</feature>
<dbReference type="RefSeq" id="WP_324716287.1">
    <property type="nucleotide sequence ID" value="NZ_CP141615.1"/>
</dbReference>
<dbReference type="InterPro" id="IPR011035">
    <property type="entry name" value="Ribosomal_bL25/Gln-tRNA_synth"/>
</dbReference>
<dbReference type="InterPro" id="IPR001021">
    <property type="entry name" value="Ribosomal_bL25_long"/>
</dbReference>
<accession>A0ABZ1BX08</accession>
<dbReference type="EMBL" id="CP141615">
    <property type="protein sequence ID" value="WRP17015.1"/>
    <property type="molecule type" value="Genomic_DNA"/>
</dbReference>
<dbReference type="Gene3D" id="2.170.120.20">
    <property type="entry name" value="Ribosomal protein L25, beta domain"/>
    <property type="match status" value="1"/>
</dbReference>
<evidence type="ECO:0000256" key="3">
    <source>
        <dbReference type="ARBA" id="ARBA00022980"/>
    </source>
</evidence>
<keyword evidence="4 5" id="KW-0687">Ribonucleoprotein</keyword>
<dbReference type="HAMAP" id="MF_01334">
    <property type="entry name" value="Ribosomal_bL25_CTC"/>
    <property type="match status" value="1"/>
</dbReference>
<evidence type="ECO:0000313" key="10">
    <source>
        <dbReference type="Proteomes" id="UP001332192"/>
    </source>
</evidence>
<sequence>MADLEIAVSSRTQTGKGAARKLRRSGRVPGSLYGPGTSLPIEVDGRALERLLRSEGSRAKLIRVKVEGEVDGAPERQALVKEVQRDPVSGEILHVDFYAPPMDRPVRASVPVLVEGAEELERRGLVPAMGEREIEVECLPTAIPPYFAVNVASLDAGQSLTVADLPVPEGLRILTDPETVLVSAIVPRSTAEEQAQPAAVEAAPAEPERVTRKREAEEEEDEKER</sequence>
<protein>
    <recommendedName>
        <fullName evidence="5">Large ribosomal subunit protein bL25</fullName>
    </recommendedName>
    <alternativeName>
        <fullName evidence="5">General stress protein CTC</fullName>
    </alternativeName>
</protein>
<dbReference type="Pfam" id="PF01386">
    <property type="entry name" value="Ribosomal_L25p"/>
    <property type="match status" value="1"/>
</dbReference>
<dbReference type="PANTHER" id="PTHR33284:SF1">
    <property type="entry name" value="RIBOSOMAL PROTEIN L25_GLN-TRNA SYNTHETASE, ANTI-CODON-BINDING DOMAIN-CONTAINING PROTEIN"/>
    <property type="match status" value="1"/>
</dbReference>
<evidence type="ECO:0000259" key="8">
    <source>
        <dbReference type="Pfam" id="PF14693"/>
    </source>
</evidence>
<keyword evidence="2 5" id="KW-0694">RNA-binding</keyword>
<dbReference type="GO" id="GO:0005840">
    <property type="term" value="C:ribosome"/>
    <property type="evidence" value="ECO:0007669"/>
    <property type="project" value="UniProtKB-KW"/>
</dbReference>
<evidence type="ECO:0000256" key="5">
    <source>
        <dbReference type="HAMAP-Rule" id="MF_01334"/>
    </source>
</evidence>
<evidence type="ECO:0000256" key="4">
    <source>
        <dbReference type="ARBA" id="ARBA00023274"/>
    </source>
</evidence>
<reference evidence="9 10" key="1">
    <citation type="journal article" date="2024" name="Front. Microbiol.">
        <title>Novel thermophilic genera Geochorda gen. nov. and Carboxydochorda gen. nov. from the deep terrestrial subsurface reveal the ecophysiological diversity in the class Limnochordia.</title>
        <authorList>
            <person name="Karnachuk O.V."/>
            <person name="Lukina A.P."/>
            <person name="Avakyan M.R."/>
            <person name="Kadnikov V.V."/>
            <person name="Begmatov S."/>
            <person name="Beletsky A.V."/>
            <person name="Vlasova K.G."/>
            <person name="Novikov A.A."/>
            <person name="Shcherbakova V.A."/>
            <person name="Mardanov A.V."/>
            <person name="Ravin N.V."/>
        </authorList>
    </citation>
    <scope>NUCLEOTIDE SEQUENCE [LARGE SCALE GENOMIC DNA]</scope>
    <source>
        <strain evidence="9 10">L945</strain>
    </source>
</reference>
<dbReference type="PANTHER" id="PTHR33284">
    <property type="entry name" value="RIBOSOMAL PROTEIN L25/GLN-TRNA SYNTHETASE, ANTI-CODON-BINDING DOMAIN-CONTAINING PROTEIN"/>
    <property type="match status" value="1"/>
</dbReference>
<feature type="domain" description="Large ribosomal subunit protein bL25 L25" evidence="7">
    <location>
        <begin position="7"/>
        <end position="97"/>
    </location>
</feature>
<dbReference type="InterPro" id="IPR020930">
    <property type="entry name" value="Ribosomal_uL5_bac-type"/>
</dbReference>
<feature type="region of interest" description="Disordered" evidence="6">
    <location>
        <begin position="190"/>
        <end position="225"/>
    </location>
</feature>
<evidence type="ECO:0000313" key="9">
    <source>
        <dbReference type="EMBL" id="WRP17015.1"/>
    </source>
</evidence>
<dbReference type="CDD" id="cd00495">
    <property type="entry name" value="Ribosomal_L25_TL5_CTC"/>
    <property type="match status" value="1"/>
</dbReference>
<organism evidence="9 10">
    <name type="scientific">Carboxydichorda subterranea</name>
    <dbReference type="NCBI Taxonomy" id="3109565"/>
    <lineage>
        <taxon>Bacteria</taxon>
        <taxon>Bacillati</taxon>
        <taxon>Bacillota</taxon>
        <taxon>Limnochordia</taxon>
        <taxon>Limnochordales</taxon>
        <taxon>Geochordaceae</taxon>
        <taxon>Carboxydichorda</taxon>
    </lineage>
</organism>
<feature type="compositionally biased region" description="Low complexity" evidence="6">
    <location>
        <begin position="192"/>
        <end position="205"/>
    </location>
</feature>
<dbReference type="Gene3D" id="2.40.240.10">
    <property type="entry name" value="Ribosomal Protein L25, Chain P"/>
    <property type="match status" value="1"/>
</dbReference>
<dbReference type="InterPro" id="IPR029751">
    <property type="entry name" value="Ribosomal_L25_dom"/>
</dbReference>
<feature type="region of interest" description="Disordered" evidence="6">
    <location>
        <begin position="1"/>
        <end position="33"/>
    </location>
</feature>
<evidence type="ECO:0000256" key="1">
    <source>
        <dbReference type="ARBA" id="ARBA00022730"/>
    </source>
</evidence>
<dbReference type="SUPFAM" id="SSF50715">
    <property type="entry name" value="Ribosomal protein L25-like"/>
    <property type="match status" value="1"/>
</dbReference>
<keyword evidence="10" id="KW-1185">Reference proteome</keyword>
<keyword evidence="1 5" id="KW-0699">rRNA-binding</keyword>
<keyword evidence="3 5" id="KW-0689">Ribosomal protein</keyword>
<evidence type="ECO:0000256" key="2">
    <source>
        <dbReference type="ARBA" id="ARBA00022884"/>
    </source>
</evidence>
<name>A0ABZ1BX08_9FIRM</name>
<dbReference type="InterPro" id="IPR020056">
    <property type="entry name" value="Rbsml_bL25/Gln-tRNA_synth_N"/>
</dbReference>
<dbReference type="InterPro" id="IPR037121">
    <property type="entry name" value="Ribosomal_bL25_C"/>
</dbReference>
<comment type="similarity">
    <text evidence="5">Belongs to the bacterial ribosomal protein bL25 family. CTC subfamily.</text>
</comment>
<dbReference type="NCBIfam" id="TIGR00731">
    <property type="entry name" value="bL25_bact_ctc"/>
    <property type="match status" value="1"/>
</dbReference>
<evidence type="ECO:0000256" key="6">
    <source>
        <dbReference type="SAM" id="MobiDB-lite"/>
    </source>
</evidence>
<comment type="subunit">
    <text evidence="5">Part of the 50S ribosomal subunit; part of the 5S rRNA/L5/L18/L25 subcomplex. Contacts the 5S rRNA. Binds to the 5S rRNA independently of L5 and L18.</text>
</comment>
<gene>
    <name evidence="5" type="primary">rplY</name>
    <name evidence="5" type="synonym">ctc</name>
    <name evidence="9" type="ORF">U7230_13140</name>
</gene>
<proteinExistence type="inferred from homology"/>
<dbReference type="InterPro" id="IPR020057">
    <property type="entry name" value="Ribosomal_bL25_b-dom"/>
</dbReference>
<dbReference type="Pfam" id="PF14693">
    <property type="entry name" value="Ribosomal_TL5_C"/>
    <property type="match status" value="1"/>
</dbReference>
<comment type="function">
    <text evidence="5">This is one of the proteins that binds to the 5S RNA in the ribosome where it forms part of the central protuberance.</text>
</comment>